<feature type="transmembrane region" description="Helical" evidence="1">
    <location>
        <begin position="311"/>
        <end position="333"/>
    </location>
</feature>
<dbReference type="KEGG" id="sjv:SJAV_05940"/>
<protein>
    <submittedName>
        <fullName evidence="2">MFS transporter</fullName>
    </submittedName>
</protein>
<dbReference type="GeneID" id="92353529"/>
<dbReference type="CDD" id="cd06174">
    <property type="entry name" value="MFS"/>
    <property type="match status" value="1"/>
</dbReference>
<feature type="transmembrane region" description="Helical" evidence="1">
    <location>
        <begin position="218"/>
        <end position="235"/>
    </location>
</feature>
<proteinExistence type="predicted"/>
<keyword evidence="1" id="KW-0812">Transmembrane</keyword>
<dbReference type="RefSeq" id="WP_369610855.1">
    <property type="nucleotide sequence ID" value="NZ_AP031322.1"/>
</dbReference>
<name>A0AAT9GP07_9CREN</name>
<feature type="transmembrane region" description="Helical" evidence="1">
    <location>
        <begin position="188"/>
        <end position="206"/>
    </location>
</feature>
<evidence type="ECO:0000256" key="1">
    <source>
        <dbReference type="SAM" id="Phobius"/>
    </source>
</evidence>
<reference evidence="2" key="1">
    <citation type="submission" date="2024-03" db="EMBL/GenBank/DDBJ databases">
        <title>Complete genome sequence of Sulfurisphaera javensis strain KD-1.</title>
        <authorList>
            <person name="Sakai H."/>
            <person name="Nur N."/>
            <person name="Suwanto A."/>
            <person name="Kurosawa N."/>
        </authorList>
    </citation>
    <scope>NUCLEOTIDE SEQUENCE</scope>
    <source>
        <strain evidence="2">KD-1</strain>
    </source>
</reference>
<dbReference type="GO" id="GO:0022857">
    <property type="term" value="F:transmembrane transporter activity"/>
    <property type="evidence" value="ECO:0007669"/>
    <property type="project" value="InterPro"/>
</dbReference>
<feature type="transmembrane region" description="Helical" evidence="1">
    <location>
        <begin position="148"/>
        <end position="167"/>
    </location>
</feature>
<dbReference type="Gene3D" id="1.20.1250.20">
    <property type="entry name" value="MFS general substrate transporter like domains"/>
    <property type="match status" value="1"/>
</dbReference>
<feature type="transmembrane region" description="Helical" evidence="1">
    <location>
        <begin position="278"/>
        <end position="299"/>
    </location>
</feature>
<dbReference type="InterPro" id="IPR011701">
    <property type="entry name" value="MFS"/>
</dbReference>
<dbReference type="Pfam" id="PF07690">
    <property type="entry name" value="MFS_1"/>
    <property type="match status" value="1"/>
</dbReference>
<feature type="transmembrane region" description="Helical" evidence="1">
    <location>
        <begin position="88"/>
        <end position="110"/>
    </location>
</feature>
<dbReference type="AlphaFoldDB" id="A0AAT9GP07"/>
<dbReference type="SUPFAM" id="SSF103473">
    <property type="entry name" value="MFS general substrate transporter"/>
    <property type="match status" value="1"/>
</dbReference>
<gene>
    <name evidence="2" type="ORF">SJAV_05940</name>
</gene>
<feature type="transmembrane region" description="Helical" evidence="1">
    <location>
        <begin position="64"/>
        <end position="82"/>
    </location>
</feature>
<dbReference type="EMBL" id="AP031322">
    <property type="protein sequence ID" value="BFH72650.1"/>
    <property type="molecule type" value="Genomic_DNA"/>
</dbReference>
<accession>A0AAT9GP07</accession>
<dbReference type="InterPro" id="IPR036259">
    <property type="entry name" value="MFS_trans_sf"/>
</dbReference>
<sequence>MKFFLGQTFIVAGLTLLSLLYPISLYQETHSMALLGISITANNLANGIGSYFWGSVLDKGKERYSYFLLLPVSGIVISFLIFRTSLGIIGYTILGFFSALDGPLYSVLLLEQLEAEKTVTGNVRLSQLSLAGNIIGSILGAILPDFRITLALFGISAFLNATLVPRYKGEIREDKTEKIKTMRELMEAIISFSLFNLSAEIFYVVYIPTITLFKVPNYVYFTSYSLLYVINEYVYNKSIKLVKGNEIYYSLLIPSLRGIIMLTMAVLLFFRINIEEGIVIPFVSFGSLYPIYSTSFFSIMFKNLKKNRGAILGIFNAGESIASAGGSALSALITPDNITQAYIMGFFGFSLSFFIWLDYLNKRIKIIQE</sequence>
<organism evidence="2">
    <name type="scientific">Sulfurisphaera javensis</name>
    <dbReference type="NCBI Taxonomy" id="2049879"/>
    <lineage>
        <taxon>Archaea</taxon>
        <taxon>Thermoproteota</taxon>
        <taxon>Thermoprotei</taxon>
        <taxon>Sulfolobales</taxon>
        <taxon>Sulfolobaceae</taxon>
        <taxon>Sulfurisphaera</taxon>
    </lineage>
</organism>
<feature type="transmembrane region" description="Helical" evidence="1">
    <location>
        <begin position="247"/>
        <end position="272"/>
    </location>
</feature>
<feature type="transmembrane region" description="Helical" evidence="1">
    <location>
        <begin position="339"/>
        <end position="360"/>
    </location>
</feature>
<keyword evidence="1" id="KW-0472">Membrane</keyword>
<evidence type="ECO:0000313" key="2">
    <source>
        <dbReference type="EMBL" id="BFH72650.1"/>
    </source>
</evidence>
<keyword evidence="1" id="KW-1133">Transmembrane helix</keyword>
<feature type="transmembrane region" description="Helical" evidence="1">
    <location>
        <begin position="122"/>
        <end position="142"/>
    </location>
</feature>
<feature type="transmembrane region" description="Helical" evidence="1">
    <location>
        <begin position="32"/>
        <end position="52"/>
    </location>
</feature>